<evidence type="ECO:0000256" key="1">
    <source>
        <dbReference type="SAM" id="SignalP"/>
    </source>
</evidence>
<gene>
    <name evidence="2" type="ORF">MACH26_25370</name>
</gene>
<protein>
    <recommendedName>
        <fullName evidence="4">Solute-binding protein family 3/N-terminal domain-containing protein</fullName>
    </recommendedName>
</protein>
<dbReference type="AlphaFoldDB" id="A0AA48HLK0"/>
<evidence type="ECO:0000313" key="2">
    <source>
        <dbReference type="EMBL" id="BDX07016.1"/>
    </source>
</evidence>
<dbReference type="KEGG" id="pmaw:MACH26_25370"/>
<evidence type="ECO:0000313" key="3">
    <source>
        <dbReference type="Proteomes" id="UP001333710"/>
    </source>
</evidence>
<dbReference type="Proteomes" id="UP001333710">
    <property type="component" value="Chromosome"/>
</dbReference>
<feature type="signal peptide" evidence="1">
    <location>
        <begin position="1"/>
        <end position="19"/>
    </location>
</feature>
<organism evidence="2 3">
    <name type="scientific">Planctobacterium marinum</name>
    <dbReference type="NCBI Taxonomy" id="1631968"/>
    <lineage>
        <taxon>Bacteria</taxon>
        <taxon>Pseudomonadati</taxon>
        <taxon>Pseudomonadota</taxon>
        <taxon>Gammaproteobacteria</taxon>
        <taxon>Alteromonadales</taxon>
        <taxon>Alteromonadaceae</taxon>
        <taxon>Planctobacterium</taxon>
    </lineage>
</organism>
<feature type="chain" id="PRO_5041304876" description="Solute-binding protein family 3/N-terminal domain-containing protein" evidence="1">
    <location>
        <begin position="20"/>
        <end position="285"/>
    </location>
</feature>
<dbReference type="SUPFAM" id="SSF53850">
    <property type="entry name" value="Periplasmic binding protein-like II"/>
    <property type="match status" value="1"/>
</dbReference>
<proteinExistence type="predicted"/>
<dbReference type="RefSeq" id="WP_338293008.1">
    <property type="nucleotide sequence ID" value="NZ_AP027272.1"/>
</dbReference>
<accession>A0AA48HLK0</accession>
<keyword evidence="3" id="KW-1185">Reference proteome</keyword>
<keyword evidence="1" id="KW-0732">Signal</keyword>
<sequence>MKSRLCFLSLLLLVFKAQSVPLDEVVLWERNYERPEFRELVIRALEKTIPEYGNYSLKSSLPMEQGTAFANLARGARLNVAIAGTTPEREAALATIFIPVDKGLLGFRLCLVKQQNREAFANITSLMDFHKSGHVIGVGTHWPDRHIIESNGLKTMHSEFLDNLFNMMEFDRFSCFLRSVNEIEAEILANQHRGYIDEQHIAMLYPAADFVFVSKQHSRIKARIEQGILISIEDGDFDRHFERYYANALRRFNFFNRKMLFLTNPDISPEAKAAINFYGLASFAG</sequence>
<dbReference type="EMBL" id="AP027272">
    <property type="protein sequence ID" value="BDX07016.1"/>
    <property type="molecule type" value="Genomic_DNA"/>
</dbReference>
<evidence type="ECO:0008006" key="4">
    <source>
        <dbReference type="Google" id="ProtNLM"/>
    </source>
</evidence>
<name>A0AA48HLK0_9ALTE</name>
<reference evidence="2" key="1">
    <citation type="submission" date="2023-01" db="EMBL/GenBank/DDBJ databases">
        <title>Complete genome sequence of Planctobacterium marinum strain Dej080120_11.</title>
        <authorList>
            <person name="Ueki S."/>
            <person name="Maruyama F."/>
        </authorList>
    </citation>
    <scope>NUCLEOTIDE SEQUENCE</scope>
    <source>
        <strain evidence="2">Dej080120_11</strain>
    </source>
</reference>